<dbReference type="OrthoDB" id="264096at2"/>
<sequence>MHARPAAATGLDAVRAVADAVLYEGYLLYPYRRSSGKNKVRWQFGVLLPPEWARAQGLVDTSVAGSAESWWQQTECLLEGPKDARIEVRIRFLQLQRRHPQERLPDGRYRTVEELEAGSRLEVGFDEAVPQEFEVRATVAELLGGARHVVLRAPGGQESEPLTGEDGREIGRVVRRRRPVTASVTLSITDCRAAPSLRRLRVRVENAGKAASPQASREVALRNSLIACHALLSVRDGSFLSLLDPPQWAAQEARACVNVHTFPVLAGEEGRRDLMLSSPILLADYPQVAPESPGDLHDAAEIDELLSLRTLTLTDEEKREARATDPRAAAIIDRIETMPPQAMARLHGAIRSLRPATEENERWWEPGADARISPDTDSVLVGGVAVAKGSRVRLRPRPHGTDPQDRFLDGRTALVEAVLQDVDGTRHLAVTLEDDPAAELNRWHGRYRYFTPDEVQPL</sequence>
<keyword evidence="2" id="KW-1185">Reference proteome</keyword>
<organism evidence="1 2">
    <name type="scientific">Thermomonospora curvata (strain ATCC 19995 / DSM 43183 / JCM 3096 / KCTC 9072 / NBRC 15933 / NCIMB 10081 / Henssen B9)</name>
    <dbReference type="NCBI Taxonomy" id="471852"/>
    <lineage>
        <taxon>Bacteria</taxon>
        <taxon>Bacillati</taxon>
        <taxon>Actinomycetota</taxon>
        <taxon>Actinomycetes</taxon>
        <taxon>Streptosporangiales</taxon>
        <taxon>Thermomonosporaceae</taxon>
        <taxon>Thermomonospora</taxon>
    </lineage>
</organism>
<dbReference type="RefSeq" id="WP_012854901.1">
    <property type="nucleotide sequence ID" value="NC_013510.1"/>
</dbReference>
<dbReference type="STRING" id="471852.Tcur_4598"/>
<name>D1A621_THECD</name>
<proteinExistence type="predicted"/>
<dbReference type="eggNOG" id="ENOG502ZAF2">
    <property type="taxonomic scope" value="Bacteria"/>
</dbReference>
<reference evidence="1 2" key="1">
    <citation type="journal article" date="2011" name="Stand. Genomic Sci.">
        <title>Complete genome sequence of Thermomonospora curvata type strain (B9).</title>
        <authorList>
            <person name="Chertkov O."/>
            <person name="Sikorski J."/>
            <person name="Nolan M."/>
            <person name="Lapidus A."/>
            <person name="Lucas S."/>
            <person name="Del Rio T.G."/>
            <person name="Tice H."/>
            <person name="Cheng J.F."/>
            <person name="Goodwin L."/>
            <person name="Pitluck S."/>
            <person name="Liolios K."/>
            <person name="Ivanova N."/>
            <person name="Mavromatis K."/>
            <person name="Mikhailova N."/>
            <person name="Ovchinnikova G."/>
            <person name="Pati A."/>
            <person name="Chen A."/>
            <person name="Palaniappan K."/>
            <person name="Djao O.D."/>
            <person name="Land M."/>
            <person name="Hauser L."/>
            <person name="Chang Y.J."/>
            <person name="Jeffries C.D."/>
            <person name="Brettin T."/>
            <person name="Han C."/>
            <person name="Detter J.C."/>
            <person name="Rohde M."/>
            <person name="Goker M."/>
            <person name="Woyke T."/>
            <person name="Bristow J."/>
            <person name="Eisen J.A."/>
            <person name="Markowitz V."/>
            <person name="Hugenholtz P."/>
            <person name="Klenk H.P."/>
            <person name="Kyrpides N.C."/>
        </authorList>
    </citation>
    <scope>NUCLEOTIDE SEQUENCE [LARGE SCALE GENOMIC DNA]</scope>
    <source>
        <strain evidence="2">ATCC 19995 / DSM 43183 / JCM 3096 / KCTC 9072 / NBRC 15933 / NCIMB 10081 / Henssen B9</strain>
    </source>
</reference>
<dbReference type="KEGG" id="tcu:Tcur_4598"/>
<accession>D1A621</accession>
<evidence type="ECO:0000313" key="2">
    <source>
        <dbReference type="Proteomes" id="UP000001918"/>
    </source>
</evidence>
<dbReference type="Proteomes" id="UP000001918">
    <property type="component" value="Chromosome"/>
</dbReference>
<protein>
    <submittedName>
        <fullName evidence="1">Uncharacterized protein</fullName>
    </submittedName>
</protein>
<gene>
    <name evidence="1" type="ordered locus">Tcur_4598</name>
</gene>
<evidence type="ECO:0000313" key="1">
    <source>
        <dbReference type="EMBL" id="ACZ00120.1"/>
    </source>
</evidence>
<dbReference type="AlphaFoldDB" id="D1A621"/>
<dbReference type="EMBL" id="CP001738">
    <property type="protein sequence ID" value="ACZ00120.1"/>
    <property type="molecule type" value="Genomic_DNA"/>
</dbReference>
<dbReference type="HOGENOM" id="CLU_048874_0_0_11"/>